<dbReference type="STRING" id="1416801.SAMN05192553_10954"/>
<dbReference type="EMBL" id="FNZH01000009">
    <property type="protein sequence ID" value="SEJ71048.1"/>
    <property type="molecule type" value="Genomic_DNA"/>
</dbReference>
<reference evidence="3" key="1">
    <citation type="submission" date="2016-10" db="EMBL/GenBank/DDBJ databases">
        <authorList>
            <person name="Varghese N."/>
            <person name="Submissions S."/>
        </authorList>
    </citation>
    <scope>NUCLEOTIDE SEQUENCE [LARGE SCALE GENOMIC DNA]</scope>
    <source>
        <strain evidence="3">IBRC-M 10761</strain>
    </source>
</reference>
<evidence type="ECO:0000313" key="3">
    <source>
        <dbReference type="Proteomes" id="UP000199403"/>
    </source>
</evidence>
<organism evidence="2 3">
    <name type="scientific">Cyclobacterium xiamenense</name>
    <dbReference type="NCBI Taxonomy" id="1297121"/>
    <lineage>
        <taxon>Bacteria</taxon>
        <taxon>Pseudomonadati</taxon>
        <taxon>Bacteroidota</taxon>
        <taxon>Cytophagia</taxon>
        <taxon>Cytophagales</taxon>
        <taxon>Cyclobacteriaceae</taxon>
        <taxon>Cyclobacterium</taxon>
    </lineage>
</organism>
<accession>A0A1H7B0L4</accession>
<sequence length="61" mass="7088">MRINQAIVTPFLPHFSGDGVDKGSNRETPDTEGEGPRPPRRNEYPEQKEEKRKQPKKEKKK</sequence>
<proteinExistence type="predicted"/>
<evidence type="ECO:0000256" key="1">
    <source>
        <dbReference type="SAM" id="MobiDB-lite"/>
    </source>
</evidence>
<feature type="region of interest" description="Disordered" evidence="1">
    <location>
        <begin position="1"/>
        <end position="61"/>
    </location>
</feature>
<gene>
    <name evidence="2" type="ORF">SAMN05192553_10954</name>
</gene>
<evidence type="ECO:0000313" key="2">
    <source>
        <dbReference type="EMBL" id="SEJ71048.1"/>
    </source>
</evidence>
<keyword evidence="3" id="KW-1185">Reference proteome</keyword>
<protein>
    <submittedName>
        <fullName evidence="2">Uncharacterized protein</fullName>
    </submittedName>
</protein>
<name>A0A1H7B0L4_9BACT</name>
<dbReference type="AlphaFoldDB" id="A0A1H7B0L4"/>
<dbReference type="Proteomes" id="UP000199403">
    <property type="component" value="Unassembled WGS sequence"/>
</dbReference>
<feature type="compositionally biased region" description="Basic and acidic residues" evidence="1">
    <location>
        <begin position="19"/>
        <end position="52"/>
    </location>
</feature>